<feature type="non-terminal residue" evidence="2">
    <location>
        <position position="226"/>
    </location>
</feature>
<evidence type="ECO:0000313" key="3">
    <source>
        <dbReference type="Proteomes" id="UP000094527"/>
    </source>
</evidence>
<dbReference type="AlphaFoldDB" id="A0A1D2N7N6"/>
<feature type="compositionally biased region" description="Polar residues" evidence="1">
    <location>
        <begin position="106"/>
        <end position="121"/>
    </location>
</feature>
<protein>
    <submittedName>
        <fullName evidence="2">Uncharacterized protein</fullName>
    </submittedName>
</protein>
<evidence type="ECO:0000256" key="1">
    <source>
        <dbReference type="SAM" id="MobiDB-lite"/>
    </source>
</evidence>
<name>A0A1D2N7N6_ORCCI</name>
<evidence type="ECO:0000313" key="2">
    <source>
        <dbReference type="EMBL" id="ODN01085.1"/>
    </source>
</evidence>
<feature type="compositionally biased region" description="Basic and acidic residues" evidence="1">
    <location>
        <begin position="93"/>
        <end position="105"/>
    </location>
</feature>
<dbReference type="EMBL" id="LJIJ01000172">
    <property type="protein sequence ID" value="ODN01085.1"/>
    <property type="molecule type" value="Genomic_DNA"/>
</dbReference>
<proteinExistence type="predicted"/>
<feature type="region of interest" description="Disordered" evidence="1">
    <location>
        <begin position="93"/>
        <end position="127"/>
    </location>
</feature>
<reference evidence="2 3" key="1">
    <citation type="journal article" date="2016" name="Genome Biol. Evol.">
        <title>Gene Family Evolution Reflects Adaptation to Soil Environmental Stressors in the Genome of the Collembolan Orchesella cincta.</title>
        <authorList>
            <person name="Faddeeva-Vakhrusheva A."/>
            <person name="Derks M.F."/>
            <person name="Anvar S.Y."/>
            <person name="Agamennone V."/>
            <person name="Suring W."/>
            <person name="Smit S."/>
            <person name="van Straalen N.M."/>
            <person name="Roelofs D."/>
        </authorList>
    </citation>
    <scope>NUCLEOTIDE SEQUENCE [LARGE SCALE GENOMIC DNA]</scope>
    <source>
        <tissue evidence="2">Mixed pool</tissue>
    </source>
</reference>
<feature type="region of interest" description="Disordered" evidence="1">
    <location>
        <begin position="1"/>
        <end position="29"/>
    </location>
</feature>
<feature type="compositionally biased region" description="Polar residues" evidence="1">
    <location>
        <begin position="1"/>
        <end position="12"/>
    </location>
</feature>
<comment type="caution">
    <text evidence="2">The sequence shown here is derived from an EMBL/GenBank/DDBJ whole genome shotgun (WGS) entry which is preliminary data.</text>
</comment>
<accession>A0A1D2N7N6</accession>
<keyword evidence="3" id="KW-1185">Reference proteome</keyword>
<sequence length="226" mass="24606">MNSPRKYSSPYLTTIPGLTPSSNRLKRRSRTSIVKVNESGTQVQIDANKTTGNESVSTIHSKDQIGFGDASCGDVDQAILKDIKAATKSIDASHVEASKQEHEDGSSNTEGAAAISSISHESVTRNDSEANYFDHNKYTESTGVSETVDDNAITLKSILKKPSPYKDKSKRLDLANNSEINKRLAKSPKGKNGRSPKEFREPLNQVRPIVKQRVGAVPISRILVIA</sequence>
<feature type="compositionally biased region" description="Basic residues" evidence="1">
    <location>
        <begin position="183"/>
        <end position="194"/>
    </location>
</feature>
<organism evidence="2 3">
    <name type="scientific">Orchesella cincta</name>
    <name type="common">Springtail</name>
    <name type="synonym">Podura cincta</name>
    <dbReference type="NCBI Taxonomy" id="48709"/>
    <lineage>
        <taxon>Eukaryota</taxon>
        <taxon>Metazoa</taxon>
        <taxon>Ecdysozoa</taxon>
        <taxon>Arthropoda</taxon>
        <taxon>Hexapoda</taxon>
        <taxon>Collembola</taxon>
        <taxon>Entomobryomorpha</taxon>
        <taxon>Entomobryoidea</taxon>
        <taxon>Orchesellidae</taxon>
        <taxon>Orchesellinae</taxon>
        <taxon>Orchesella</taxon>
    </lineage>
</organism>
<dbReference type="Proteomes" id="UP000094527">
    <property type="component" value="Unassembled WGS sequence"/>
</dbReference>
<feature type="region of interest" description="Disordered" evidence="1">
    <location>
        <begin position="175"/>
        <end position="203"/>
    </location>
</feature>
<gene>
    <name evidence="2" type="ORF">Ocin01_05595</name>
</gene>